<sequence>MAAVSTARPAVHLAGDAQLARLRTAHTRPWASSLCSVLAHADGRTLCNVYCTGLALLRQFQVFDGLAMETFAVSVEL</sequence>
<dbReference type="Proteomes" id="UP000077266">
    <property type="component" value="Unassembled WGS sequence"/>
</dbReference>
<protein>
    <submittedName>
        <fullName evidence="1">Uncharacterized protein</fullName>
    </submittedName>
</protein>
<name>A0A166MGX4_EXIGL</name>
<gene>
    <name evidence="1" type="ORF">EXIGLDRAFT_847855</name>
</gene>
<evidence type="ECO:0000313" key="2">
    <source>
        <dbReference type="Proteomes" id="UP000077266"/>
    </source>
</evidence>
<organism evidence="1 2">
    <name type="scientific">Exidia glandulosa HHB12029</name>
    <dbReference type="NCBI Taxonomy" id="1314781"/>
    <lineage>
        <taxon>Eukaryota</taxon>
        <taxon>Fungi</taxon>
        <taxon>Dikarya</taxon>
        <taxon>Basidiomycota</taxon>
        <taxon>Agaricomycotina</taxon>
        <taxon>Agaricomycetes</taxon>
        <taxon>Auriculariales</taxon>
        <taxon>Exidiaceae</taxon>
        <taxon>Exidia</taxon>
    </lineage>
</organism>
<dbReference type="InParanoid" id="A0A166MGX4"/>
<evidence type="ECO:0000313" key="1">
    <source>
        <dbReference type="EMBL" id="KZV78018.1"/>
    </source>
</evidence>
<dbReference type="AlphaFoldDB" id="A0A166MGX4"/>
<dbReference type="EMBL" id="KV427212">
    <property type="protein sequence ID" value="KZV78018.1"/>
    <property type="molecule type" value="Genomic_DNA"/>
</dbReference>
<keyword evidence="2" id="KW-1185">Reference proteome</keyword>
<accession>A0A166MGX4</accession>
<reference evidence="1 2" key="1">
    <citation type="journal article" date="2016" name="Mol. Biol. Evol.">
        <title>Comparative Genomics of Early-Diverging Mushroom-Forming Fungi Provides Insights into the Origins of Lignocellulose Decay Capabilities.</title>
        <authorList>
            <person name="Nagy L.G."/>
            <person name="Riley R."/>
            <person name="Tritt A."/>
            <person name="Adam C."/>
            <person name="Daum C."/>
            <person name="Floudas D."/>
            <person name="Sun H."/>
            <person name="Yadav J.S."/>
            <person name="Pangilinan J."/>
            <person name="Larsson K.H."/>
            <person name="Matsuura K."/>
            <person name="Barry K."/>
            <person name="Labutti K."/>
            <person name="Kuo R."/>
            <person name="Ohm R.A."/>
            <person name="Bhattacharya S.S."/>
            <person name="Shirouzu T."/>
            <person name="Yoshinaga Y."/>
            <person name="Martin F.M."/>
            <person name="Grigoriev I.V."/>
            <person name="Hibbett D.S."/>
        </authorList>
    </citation>
    <scope>NUCLEOTIDE SEQUENCE [LARGE SCALE GENOMIC DNA]</scope>
    <source>
        <strain evidence="1 2">HHB12029</strain>
    </source>
</reference>
<proteinExistence type="predicted"/>